<comment type="caution">
    <text evidence="2">The sequence shown here is derived from an EMBL/GenBank/DDBJ whole genome shotgun (WGS) entry which is preliminary data.</text>
</comment>
<evidence type="ECO:0000313" key="3">
    <source>
        <dbReference type="Proteomes" id="UP000438760"/>
    </source>
</evidence>
<keyword evidence="3" id="KW-1185">Reference proteome</keyword>
<dbReference type="OrthoDB" id="597504at2"/>
<protein>
    <recommendedName>
        <fullName evidence="4">Outer membrane protein beta-barrel domain-containing protein</fullName>
    </recommendedName>
</protein>
<evidence type="ECO:0000313" key="2">
    <source>
        <dbReference type="EMBL" id="MTG96743.1"/>
    </source>
</evidence>
<feature type="signal peptide" evidence="1">
    <location>
        <begin position="1"/>
        <end position="21"/>
    </location>
</feature>
<gene>
    <name evidence="2" type="ORF">GJV76_01050</name>
</gene>
<dbReference type="Gene3D" id="2.40.160.170">
    <property type="match status" value="1"/>
</dbReference>
<dbReference type="Proteomes" id="UP000438760">
    <property type="component" value="Unassembled WGS sequence"/>
</dbReference>
<dbReference type="EMBL" id="WMJX01000001">
    <property type="protein sequence ID" value="MTG96743.1"/>
    <property type="molecule type" value="Genomic_DNA"/>
</dbReference>
<feature type="chain" id="PRO_5026057177" description="Outer membrane protein beta-barrel domain-containing protein" evidence="1">
    <location>
        <begin position="22"/>
        <end position="276"/>
    </location>
</feature>
<accession>A0A6I3LEV6</accession>
<dbReference type="AlphaFoldDB" id="A0A6I3LEV6"/>
<reference evidence="2 3" key="1">
    <citation type="submission" date="2019-11" db="EMBL/GenBank/DDBJ databases">
        <title>Genome of Strain BIT-d1.</title>
        <authorList>
            <person name="Yang Y."/>
        </authorList>
    </citation>
    <scope>NUCLEOTIDE SEQUENCE [LARGE SCALE GENOMIC DNA]</scope>
    <source>
        <strain evidence="2 3">BIT-d1</strain>
    </source>
</reference>
<dbReference type="RefSeq" id="WP_155090788.1">
    <property type="nucleotide sequence ID" value="NZ_CP102754.1"/>
</dbReference>
<name>A0A6I3LEV6_9FLAO</name>
<evidence type="ECO:0000256" key="1">
    <source>
        <dbReference type="SAM" id="SignalP"/>
    </source>
</evidence>
<keyword evidence="1" id="KW-0732">Signal</keyword>
<evidence type="ECO:0008006" key="4">
    <source>
        <dbReference type="Google" id="ProtNLM"/>
    </source>
</evidence>
<sequence>MKRLLTLILLSFVLGSYNLKASTDNNTIPPQDLVGHLVDKSGDAHLATRFLDHLNISAGISTLGLTIEAATPLAPHLKIRAGLNYLNYNSSAQKLNIEDPQGYFLNSFGYSPRLEVEGRIKLFHAHALVDFYPNKEGVFFISGGFYFGRNTVSVKGGFIDDKGNPADILVGHEWPTLEYDGNILDLNKGRLDAEMRLGNVVKPYLGIGVGRSVSMRRIGIKLEVGMLYQGDYTLKQNGQKVTTGKEADARVEDTQKYNEWLRWWPKAELKINYRIF</sequence>
<organism evidence="2 3">
    <name type="scientific">Myroides albus</name>
    <dbReference type="NCBI Taxonomy" id="2562892"/>
    <lineage>
        <taxon>Bacteria</taxon>
        <taxon>Pseudomonadati</taxon>
        <taxon>Bacteroidota</taxon>
        <taxon>Flavobacteriia</taxon>
        <taxon>Flavobacteriales</taxon>
        <taxon>Flavobacteriaceae</taxon>
        <taxon>Myroides</taxon>
    </lineage>
</organism>
<proteinExistence type="predicted"/>